<feature type="region of interest" description="Disordered" evidence="1">
    <location>
        <begin position="177"/>
        <end position="255"/>
    </location>
</feature>
<keyword evidence="2" id="KW-0812">Transmembrane</keyword>
<dbReference type="InterPro" id="IPR025187">
    <property type="entry name" value="DUF4112"/>
</dbReference>
<keyword evidence="4" id="KW-1185">Reference proteome</keyword>
<dbReference type="PANTHER" id="PTHR35519:SF1">
    <property type="entry name" value="YALI0C06193P"/>
    <property type="match status" value="1"/>
</dbReference>
<dbReference type="Pfam" id="PF13430">
    <property type="entry name" value="DUF4112"/>
    <property type="match status" value="1"/>
</dbReference>
<keyword evidence="2" id="KW-1133">Transmembrane helix</keyword>
<dbReference type="EMBL" id="LT598492">
    <property type="protein sequence ID" value="SCW00977.1"/>
    <property type="molecule type" value="Genomic_DNA"/>
</dbReference>
<dbReference type="OrthoDB" id="2103474at2759"/>
<protein>
    <submittedName>
        <fullName evidence="3">LAFE_0D02322g1_1</fullName>
    </submittedName>
</protein>
<evidence type="ECO:0000313" key="4">
    <source>
        <dbReference type="Proteomes" id="UP000190831"/>
    </source>
</evidence>
<feature type="compositionally biased region" description="Polar residues" evidence="1">
    <location>
        <begin position="178"/>
        <end position="188"/>
    </location>
</feature>
<feature type="transmembrane region" description="Helical" evidence="2">
    <location>
        <begin position="81"/>
        <end position="107"/>
    </location>
</feature>
<dbReference type="AlphaFoldDB" id="A0A1G4MAV1"/>
<feature type="compositionally biased region" description="Low complexity" evidence="1">
    <location>
        <begin position="199"/>
        <end position="210"/>
    </location>
</feature>
<gene>
    <name evidence="3" type="ORF">LAFE_0D02322G</name>
</gene>
<proteinExistence type="predicted"/>
<name>A0A1G4MAV1_LACFM</name>
<feature type="compositionally biased region" description="Pro residues" evidence="1">
    <location>
        <begin position="246"/>
        <end position="255"/>
    </location>
</feature>
<evidence type="ECO:0000256" key="1">
    <source>
        <dbReference type="SAM" id="MobiDB-lite"/>
    </source>
</evidence>
<dbReference type="OMA" id="TIGWAPL"/>
<feature type="transmembrane region" description="Helical" evidence="2">
    <location>
        <begin position="128"/>
        <end position="151"/>
    </location>
</feature>
<keyword evidence="2" id="KW-0472">Membrane</keyword>
<organism evidence="3 4">
    <name type="scientific">Lachancea fermentati</name>
    <name type="common">Zygosaccharomyces fermentati</name>
    <dbReference type="NCBI Taxonomy" id="4955"/>
    <lineage>
        <taxon>Eukaryota</taxon>
        <taxon>Fungi</taxon>
        <taxon>Dikarya</taxon>
        <taxon>Ascomycota</taxon>
        <taxon>Saccharomycotina</taxon>
        <taxon>Saccharomycetes</taxon>
        <taxon>Saccharomycetales</taxon>
        <taxon>Saccharomycetaceae</taxon>
        <taxon>Lachancea</taxon>
    </lineage>
</organism>
<evidence type="ECO:0000313" key="3">
    <source>
        <dbReference type="EMBL" id="SCW00977.1"/>
    </source>
</evidence>
<reference evidence="3 4" key="1">
    <citation type="submission" date="2016-03" db="EMBL/GenBank/DDBJ databases">
        <authorList>
            <person name="Devillers H."/>
        </authorList>
    </citation>
    <scope>NUCLEOTIDE SEQUENCE [LARGE SCALE GENOMIC DNA]</scope>
    <source>
        <strain evidence="3">CBS 6772</strain>
    </source>
</reference>
<dbReference type="PANTHER" id="PTHR35519">
    <property type="entry name" value="MEMBRANE PROTEINS"/>
    <property type="match status" value="1"/>
</dbReference>
<sequence length="255" mass="28957">MASYVKDFVEGLATDYATDKWNDYAGEKLQPTKDPYYTELPDGSRKRRKLPDYCSTKEKKIWKKLQNRAWKDDRCLCGCLWVNWGLGLAPILSILPTIGPIIMYMVHSKLISMADKELNLPPELLVKLHGNIVLDLLISLPPILGTFLAWMNACSTRNCALIYNYMVKRASQKYAAEQQRSGSANQNPLPVPQTAVRPQNQQNARLQHQQPTNAQQSRQKGQAYTPPNQFATSAQFNDTKYNKALPPRPPPPRTK</sequence>
<dbReference type="Proteomes" id="UP000190831">
    <property type="component" value="Chromosome D"/>
</dbReference>
<evidence type="ECO:0000256" key="2">
    <source>
        <dbReference type="SAM" id="Phobius"/>
    </source>
</evidence>
<feature type="compositionally biased region" description="Polar residues" evidence="1">
    <location>
        <begin position="211"/>
        <end position="239"/>
    </location>
</feature>
<accession>A0A1G4MAV1</accession>